<keyword evidence="10" id="KW-1185">Reference proteome</keyword>
<dbReference type="GO" id="GO:0005886">
    <property type="term" value="C:plasma membrane"/>
    <property type="evidence" value="ECO:0007669"/>
    <property type="project" value="UniProtKB-SubCell"/>
</dbReference>
<dbReference type="InterPro" id="IPR000515">
    <property type="entry name" value="MetI-like"/>
</dbReference>
<protein>
    <submittedName>
        <fullName evidence="9">Phosphonate transport system permease protein</fullName>
    </submittedName>
</protein>
<evidence type="ECO:0000256" key="6">
    <source>
        <dbReference type="ARBA" id="ARBA00023136"/>
    </source>
</evidence>
<feature type="transmembrane region" description="Helical" evidence="7">
    <location>
        <begin position="75"/>
        <end position="98"/>
    </location>
</feature>
<dbReference type="PANTHER" id="PTHR30043:SF1">
    <property type="entry name" value="ABC TRANSPORT SYSTEM PERMEASE PROTEIN P69"/>
    <property type="match status" value="1"/>
</dbReference>
<evidence type="ECO:0000256" key="4">
    <source>
        <dbReference type="ARBA" id="ARBA00022692"/>
    </source>
</evidence>
<feature type="transmembrane region" description="Helical" evidence="7">
    <location>
        <begin position="226"/>
        <end position="249"/>
    </location>
</feature>
<dbReference type="Proteomes" id="UP000198534">
    <property type="component" value="Unassembled WGS sequence"/>
</dbReference>
<dbReference type="STRING" id="1048340.SAMN05444487_1265"/>
<dbReference type="SUPFAM" id="SSF161098">
    <property type="entry name" value="MetI-like"/>
    <property type="match status" value="1"/>
</dbReference>
<comment type="subcellular location">
    <subcellularLocation>
        <location evidence="1 7">Cell membrane</location>
        <topology evidence="1 7">Multi-pass membrane protein</topology>
    </subcellularLocation>
</comment>
<keyword evidence="4 7" id="KW-0812">Transmembrane</keyword>
<evidence type="ECO:0000256" key="5">
    <source>
        <dbReference type="ARBA" id="ARBA00022989"/>
    </source>
</evidence>
<keyword evidence="6 7" id="KW-0472">Membrane</keyword>
<dbReference type="Gene3D" id="1.10.3720.10">
    <property type="entry name" value="MetI-like"/>
    <property type="match status" value="1"/>
</dbReference>
<name>A0A1H3CR27_9BACL</name>
<gene>
    <name evidence="9" type="ORF">SAMN05444487_1265</name>
</gene>
<dbReference type="NCBIfam" id="TIGR01097">
    <property type="entry name" value="PhnE"/>
    <property type="match status" value="1"/>
</dbReference>
<feature type="domain" description="ABC transmembrane type-1" evidence="8">
    <location>
        <begin position="68"/>
        <end position="250"/>
    </location>
</feature>
<dbReference type="RefSeq" id="WP_091743012.1">
    <property type="nucleotide sequence ID" value="NZ_FNNQ01000026.1"/>
</dbReference>
<reference evidence="9 10" key="1">
    <citation type="submission" date="2016-10" db="EMBL/GenBank/DDBJ databases">
        <authorList>
            <person name="de Groot N.N."/>
        </authorList>
    </citation>
    <scope>NUCLEOTIDE SEQUENCE [LARGE SCALE GENOMIC DNA]</scope>
    <source>
        <strain evidence="9 10">DSM 45610</strain>
    </source>
</reference>
<keyword evidence="3" id="KW-1003">Cell membrane</keyword>
<feature type="transmembrane region" description="Helical" evidence="7">
    <location>
        <begin position="202"/>
        <end position="220"/>
    </location>
</feature>
<proteinExistence type="inferred from homology"/>
<evidence type="ECO:0000256" key="1">
    <source>
        <dbReference type="ARBA" id="ARBA00004651"/>
    </source>
</evidence>
<evidence type="ECO:0000313" key="10">
    <source>
        <dbReference type="Proteomes" id="UP000198534"/>
    </source>
</evidence>
<evidence type="ECO:0000313" key="9">
    <source>
        <dbReference type="EMBL" id="SDX56597.1"/>
    </source>
</evidence>
<dbReference type="AlphaFoldDB" id="A0A1H3CR27"/>
<dbReference type="PANTHER" id="PTHR30043">
    <property type="entry name" value="PHOSPHONATES TRANSPORT SYSTEM PERMEASE PROTEIN"/>
    <property type="match status" value="1"/>
</dbReference>
<feature type="transmembrane region" description="Helical" evidence="7">
    <location>
        <begin position="119"/>
        <end position="148"/>
    </location>
</feature>
<dbReference type="GO" id="GO:0015416">
    <property type="term" value="F:ABC-type phosphonate transporter activity"/>
    <property type="evidence" value="ECO:0007669"/>
    <property type="project" value="InterPro"/>
</dbReference>
<evidence type="ECO:0000259" key="8">
    <source>
        <dbReference type="PROSITE" id="PS50928"/>
    </source>
</evidence>
<comment type="similarity">
    <text evidence="7">Belongs to the binding-protein-dependent transport system permease family.</text>
</comment>
<dbReference type="PROSITE" id="PS50928">
    <property type="entry name" value="ABC_TM1"/>
    <property type="match status" value="1"/>
</dbReference>
<dbReference type="InterPro" id="IPR035906">
    <property type="entry name" value="MetI-like_sf"/>
</dbReference>
<dbReference type="Pfam" id="PF00528">
    <property type="entry name" value="BPD_transp_1"/>
    <property type="match status" value="1"/>
</dbReference>
<evidence type="ECO:0000256" key="3">
    <source>
        <dbReference type="ARBA" id="ARBA00022475"/>
    </source>
</evidence>
<accession>A0A1H3CR27</accession>
<dbReference type="OrthoDB" id="9808005at2"/>
<dbReference type="InterPro" id="IPR005769">
    <property type="entry name" value="PhnE/PtxC"/>
</dbReference>
<dbReference type="CDD" id="cd06261">
    <property type="entry name" value="TM_PBP2"/>
    <property type="match status" value="1"/>
</dbReference>
<sequence length="258" mass="28040">MSTDNNRPIKRTKTGLTILLLALLCWGSAIRTDASLTTLINGLPQMGDLLIEMVPPDIQYFSDIIKPMLDTIRMALIGATLGALLAFPCALFSANNLFPKFITIPTRFVLNLLRTIPDLLLAAIFVAIFGIGLIPGIFALTLFSFGIIAKLTYESMEAIDNGPLEAMTAVGANKTQWITYGVIPQIAAPFAAYFLYSFEINVRAAAILGLVGAGGVGIMFDHTLKLLQYAQTSMLILLTLIVVVLIDFITTKVREQLL</sequence>
<keyword evidence="2 7" id="KW-0813">Transport</keyword>
<evidence type="ECO:0000256" key="7">
    <source>
        <dbReference type="RuleBase" id="RU363032"/>
    </source>
</evidence>
<keyword evidence="5 7" id="KW-1133">Transmembrane helix</keyword>
<dbReference type="EMBL" id="FNNQ01000026">
    <property type="protein sequence ID" value="SDX56597.1"/>
    <property type="molecule type" value="Genomic_DNA"/>
</dbReference>
<organism evidence="9 10">
    <name type="scientific">Marininema mesophilum</name>
    <dbReference type="NCBI Taxonomy" id="1048340"/>
    <lineage>
        <taxon>Bacteria</taxon>
        <taxon>Bacillati</taxon>
        <taxon>Bacillota</taxon>
        <taxon>Bacilli</taxon>
        <taxon>Bacillales</taxon>
        <taxon>Thermoactinomycetaceae</taxon>
        <taxon>Marininema</taxon>
    </lineage>
</organism>
<evidence type="ECO:0000256" key="2">
    <source>
        <dbReference type="ARBA" id="ARBA00022448"/>
    </source>
</evidence>
<feature type="transmembrane region" description="Helical" evidence="7">
    <location>
        <begin position="177"/>
        <end position="195"/>
    </location>
</feature>